<dbReference type="GO" id="GO:0000976">
    <property type="term" value="F:transcription cis-regulatory region binding"/>
    <property type="evidence" value="ECO:0007669"/>
    <property type="project" value="TreeGrafter"/>
</dbReference>
<name>A0A841HTU6_9GAMM</name>
<feature type="domain" description="HTH araC/xylS-type" evidence="4">
    <location>
        <begin position="232"/>
        <end position="330"/>
    </location>
</feature>
<evidence type="ECO:0000313" key="5">
    <source>
        <dbReference type="EMBL" id="MBB6096326.1"/>
    </source>
</evidence>
<dbReference type="Pfam" id="PF12833">
    <property type="entry name" value="HTH_18"/>
    <property type="match status" value="1"/>
</dbReference>
<proteinExistence type="predicted"/>
<keyword evidence="3" id="KW-0804">Transcription</keyword>
<evidence type="ECO:0000256" key="1">
    <source>
        <dbReference type="ARBA" id="ARBA00023015"/>
    </source>
</evidence>
<dbReference type="Pfam" id="PF12625">
    <property type="entry name" value="Arabinose_bd"/>
    <property type="match status" value="1"/>
</dbReference>
<evidence type="ECO:0000256" key="3">
    <source>
        <dbReference type="ARBA" id="ARBA00023163"/>
    </source>
</evidence>
<dbReference type="GO" id="GO:0003700">
    <property type="term" value="F:DNA-binding transcription factor activity"/>
    <property type="evidence" value="ECO:0007669"/>
    <property type="project" value="InterPro"/>
</dbReference>
<dbReference type="PANTHER" id="PTHR47894:SF4">
    <property type="entry name" value="HTH-TYPE TRANSCRIPTIONAL REGULATOR GADX"/>
    <property type="match status" value="1"/>
</dbReference>
<dbReference type="EMBL" id="JACHHZ010000007">
    <property type="protein sequence ID" value="MBB6096326.1"/>
    <property type="molecule type" value="Genomic_DNA"/>
</dbReference>
<reference evidence="5 6" key="1">
    <citation type="submission" date="2020-08" db="EMBL/GenBank/DDBJ databases">
        <title>Genomic Encyclopedia of Type Strains, Phase IV (KMG-IV): sequencing the most valuable type-strain genomes for metagenomic binning, comparative biology and taxonomic classification.</title>
        <authorList>
            <person name="Goeker M."/>
        </authorList>
    </citation>
    <scope>NUCLEOTIDE SEQUENCE [LARGE SCALE GENOMIC DNA]</scope>
    <source>
        <strain evidence="5 6">DSM 26723</strain>
    </source>
</reference>
<keyword evidence="1" id="KW-0805">Transcription regulation</keyword>
<dbReference type="PANTHER" id="PTHR47894">
    <property type="entry name" value="HTH-TYPE TRANSCRIPTIONAL REGULATOR GADX"/>
    <property type="match status" value="1"/>
</dbReference>
<evidence type="ECO:0000313" key="6">
    <source>
        <dbReference type="Proteomes" id="UP000588068"/>
    </source>
</evidence>
<dbReference type="RefSeq" id="WP_221304468.1">
    <property type="nucleotide sequence ID" value="NZ_JACHHZ010000007.1"/>
</dbReference>
<dbReference type="InterPro" id="IPR009057">
    <property type="entry name" value="Homeodomain-like_sf"/>
</dbReference>
<gene>
    <name evidence="5" type="ORF">HNQ60_005248</name>
</gene>
<accession>A0A841HTU6</accession>
<keyword evidence="6" id="KW-1185">Reference proteome</keyword>
<dbReference type="InterPro" id="IPR032687">
    <property type="entry name" value="AraC-type_N"/>
</dbReference>
<organism evidence="5 6">
    <name type="scientific">Povalibacter uvarum</name>
    <dbReference type="NCBI Taxonomy" id="732238"/>
    <lineage>
        <taxon>Bacteria</taxon>
        <taxon>Pseudomonadati</taxon>
        <taxon>Pseudomonadota</taxon>
        <taxon>Gammaproteobacteria</taxon>
        <taxon>Steroidobacterales</taxon>
        <taxon>Steroidobacteraceae</taxon>
        <taxon>Povalibacter</taxon>
    </lineage>
</organism>
<dbReference type="SUPFAM" id="SSF46689">
    <property type="entry name" value="Homeodomain-like"/>
    <property type="match status" value="1"/>
</dbReference>
<comment type="caution">
    <text evidence="5">The sequence shown here is derived from an EMBL/GenBank/DDBJ whole genome shotgun (WGS) entry which is preliminary data.</text>
</comment>
<evidence type="ECO:0000256" key="2">
    <source>
        <dbReference type="ARBA" id="ARBA00023125"/>
    </source>
</evidence>
<dbReference type="Proteomes" id="UP000588068">
    <property type="component" value="Unassembled WGS sequence"/>
</dbReference>
<sequence>MTRMVRAAALTNYFDVAEQVGLNPVTLLSDAGLNRTILANPDNKIPASAAVTLLEESARIASCPTFGLRMAETRQISDFGAVGLLVTHQPTLREMLLALMNYRHLLNEALTLQMSDVGKHVVIRQEIVTDPPMYSRQATELALGVLARAGSALLGSHWKPERVLFLHEAPEDLQLHRRLFRCKLEFGSEFNGFVCNSADLDYPCSAANPALARYAEQLLQTLPKATDKTIEEEVHEAIYLLLPMGRATVEQVAQSLAVNVRTLQRQLEERGVTFSDLINTVRRELAVRYIESGQHSLGHVAELLGYSTQTSFTRWFKNEFGVAPTQWERS</sequence>
<keyword evidence="2 5" id="KW-0238">DNA-binding</keyword>
<dbReference type="InterPro" id="IPR018060">
    <property type="entry name" value="HTH_AraC"/>
</dbReference>
<protein>
    <submittedName>
        <fullName evidence="5">AraC-like DNA-binding protein</fullName>
    </submittedName>
</protein>
<evidence type="ECO:0000259" key="4">
    <source>
        <dbReference type="PROSITE" id="PS01124"/>
    </source>
</evidence>
<dbReference type="AlphaFoldDB" id="A0A841HTU6"/>
<dbReference type="SMART" id="SM00342">
    <property type="entry name" value="HTH_ARAC"/>
    <property type="match status" value="1"/>
</dbReference>
<dbReference type="GO" id="GO:0005829">
    <property type="term" value="C:cytosol"/>
    <property type="evidence" value="ECO:0007669"/>
    <property type="project" value="TreeGrafter"/>
</dbReference>
<dbReference type="PROSITE" id="PS01124">
    <property type="entry name" value="HTH_ARAC_FAMILY_2"/>
    <property type="match status" value="1"/>
</dbReference>
<dbReference type="Gene3D" id="1.10.10.60">
    <property type="entry name" value="Homeodomain-like"/>
    <property type="match status" value="1"/>
</dbReference>